<keyword evidence="2" id="KW-1133">Transmembrane helix</keyword>
<evidence type="ECO:0000256" key="1">
    <source>
        <dbReference type="SAM" id="Coils"/>
    </source>
</evidence>
<reference evidence="5 7" key="3">
    <citation type="submission" date="2017-02" db="EMBL/GenBank/DDBJ databases">
        <authorList>
            <person name="Peterson S.W."/>
        </authorList>
    </citation>
    <scope>NUCLEOTIDE SEQUENCE [LARGE SCALE GENOMIC DNA]</scope>
    <source>
        <strain evidence="5 7">ATCC 43854</strain>
    </source>
</reference>
<dbReference type="Gene3D" id="3.30.750.24">
    <property type="entry name" value="STAS domain"/>
    <property type="match status" value="1"/>
</dbReference>
<keyword evidence="2" id="KW-0472">Membrane</keyword>
<evidence type="ECO:0000256" key="2">
    <source>
        <dbReference type="SAM" id="Phobius"/>
    </source>
</evidence>
<dbReference type="AlphaFoldDB" id="A0A1M6VPH3"/>
<reference evidence="4" key="1">
    <citation type="submission" date="2016-11" db="EMBL/GenBank/DDBJ databases">
        <authorList>
            <person name="Jaros S."/>
            <person name="Januszkiewicz K."/>
            <person name="Wedrychowicz H."/>
        </authorList>
    </citation>
    <scope>NUCLEOTIDE SEQUENCE [LARGE SCALE GENOMIC DNA]</scope>
    <source>
        <strain evidence="4">UWOS</strain>
    </source>
</reference>
<proteinExistence type="predicted"/>
<keyword evidence="1" id="KW-0175">Coiled coil</keyword>
<organism evidence="4 6">
    <name type="scientific">Fibrobacter intestinalis</name>
    <dbReference type="NCBI Taxonomy" id="28122"/>
    <lineage>
        <taxon>Bacteria</taxon>
        <taxon>Pseudomonadati</taxon>
        <taxon>Fibrobacterota</taxon>
        <taxon>Fibrobacteria</taxon>
        <taxon>Fibrobacterales</taxon>
        <taxon>Fibrobacteraceae</taxon>
        <taxon>Fibrobacter</taxon>
    </lineage>
</organism>
<accession>A0A1M6VPH3</accession>
<evidence type="ECO:0000313" key="5">
    <source>
        <dbReference type="EMBL" id="SJZ52752.1"/>
    </source>
</evidence>
<dbReference type="PROSITE" id="PS50801">
    <property type="entry name" value="STAS"/>
    <property type="match status" value="1"/>
</dbReference>
<sequence>MNAEQIDLFIEEIKDGLYLRICGTFGFTQLASLREKVTGLLNKPGKIFFLDIDKARFCDEEYQSLFLFFLEKAKQNGTELVLVFSGEENKAFFSSYAHIFTITQNWKNFRQSGIFATLKKMGVSYSRQTGIRLSPLIALLLIGILVGHFFALYGIIRNQNRELRLREERLLEMDKEAQSMQNELDYLQSVIGPLKNLGLIVDSTTSKKTEIRVRNWTKYLDRLEDRRREK</sequence>
<dbReference type="InterPro" id="IPR036513">
    <property type="entry name" value="STAS_dom_sf"/>
</dbReference>
<dbReference type="Proteomes" id="UP000190449">
    <property type="component" value="Unassembled WGS sequence"/>
</dbReference>
<dbReference type="Proteomes" id="UP000184275">
    <property type="component" value="Unassembled WGS sequence"/>
</dbReference>
<feature type="domain" description="STAS" evidence="3">
    <location>
        <begin position="6"/>
        <end position="83"/>
    </location>
</feature>
<evidence type="ECO:0000259" key="3">
    <source>
        <dbReference type="PROSITE" id="PS50801"/>
    </source>
</evidence>
<dbReference type="EMBL" id="FRAW01000019">
    <property type="protein sequence ID" value="SHK83235.1"/>
    <property type="molecule type" value="Genomic_DNA"/>
</dbReference>
<keyword evidence="6" id="KW-1185">Reference proteome</keyword>
<dbReference type="InterPro" id="IPR002645">
    <property type="entry name" value="STAS_dom"/>
</dbReference>
<dbReference type="STRING" id="28122.SAMN02745108_00860"/>
<protein>
    <recommendedName>
        <fullName evidence="3">STAS domain-containing protein</fullName>
    </recommendedName>
</protein>
<keyword evidence="2" id="KW-0812">Transmembrane</keyword>
<evidence type="ECO:0000313" key="7">
    <source>
        <dbReference type="Proteomes" id="UP000190449"/>
    </source>
</evidence>
<feature type="transmembrane region" description="Helical" evidence="2">
    <location>
        <begin position="136"/>
        <end position="156"/>
    </location>
</feature>
<feature type="coiled-coil region" evidence="1">
    <location>
        <begin position="156"/>
        <end position="183"/>
    </location>
</feature>
<accession>A0A1T4LD82</accession>
<dbReference type="SUPFAM" id="SSF52091">
    <property type="entry name" value="SpoIIaa-like"/>
    <property type="match status" value="1"/>
</dbReference>
<dbReference type="RefSeq" id="WP_073304873.1">
    <property type="nucleotide sequence ID" value="NZ_FRAW01000019.1"/>
</dbReference>
<name>A0A1M6VPH3_9BACT</name>
<dbReference type="EMBL" id="FUWU01000011">
    <property type="protein sequence ID" value="SJZ52752.1"/>
    <property type="molecule type" value="Genomic_DNA"/>
</dbReference>
<evidence type="ECO:0000313" key="4">
    <source>
        <dbReference type="EMBL" id="SHK83235.1"/>
    </source>
</evidence>
<reference evidence="6" key="2">
    <citation type="submission" date="2016-11" db="EMBL/GenBank/DDBJ databases">
        <authorList>
            <person name="Varghese N."/>
            <person name="Submissions S."/>
        </authorList>
    </citation>
    <scope>NUCLEOTIDE SEQUENCE [LARGE SCALE GENOMIC DNA]</scope>
    <source>
        <strain evidence="6">UWOS</strain>
    </source>
</reference>
<evidence type="ECO:0000313" key="6">
    <source>
        <dbReference type="Proteomes" id="UP000184275"/>
    </source>
</evidence>
<gene>
    <name evidence="5" type="ORF">SAMN02745108_00860</name>
    <name evidence="4" type="ORF">SAMN05720469_11954</name>
</gene>